<feature type="transmembrane region" description="Helical" evidence="7">
    <location>
        <begin position="284"/>
        <end position="304"/>
    </location>
</feature>
<evidence type="ECO:0000256" key="1">
    <source>
        <dbReference type="ARBA" id="ARBA00004651"/>
    </source>
</evidence>
<feature type="transmembrane region" description="Helical" evidence="7">
    <location>
        <begin position="181"/>
        <end position="200"/>
    </location>
</feature>
<feature type="domain" description="ABC transmembrane type-1" evidence="8">
    <location>
        <begin position="95"/>
        <end position="308"/>
    </location>
</feature>
<keyword evidence="10" id="KW-1185">Reference proteome</keyword>
<name>A0A087AI76_9BIFI</name>
<evidence type="ECO:0000259" key="8">
    <source>
        <dbReference type="PROSITE" id="PS50928"/>
    </source>
</evidence>
<dbReference type="PANTHER" id="PTHR43163:SF6">
    <property type="entry name" value="DIPEPTIDE TRANSPORT SYSTEM PERMEASE PROTEIN DPPB-RELATED"/>
    <property type="match status" value="1"/>
</dbReference>
<accession>A0A087AI76</accession>
<feature type="transmembrane region" description="Helical" evidence="7">
    <location>
        <begin position="97"/>
        <end position="119"/>
    </location>
</feature>
<keyword evidence="6 7" id="KW-0472">Membrane</keyword>
<dbReference type="Pfam" id="PF00528">
    <property type="entry name" value="BPD_transp_1"/>
    <property type="match status" value="1"/>
</dbReference>
<dbReference type="InterPro" id="IPR045621">
    <property type="entry name" value="BPD_transp_1_N"/>
</dbReference>
<dbReference type="OrthoDB" id="9778910at2"/>
<gene>
    <name evidence="9" type="ORF">BCHO_0523</name>
</gene>
<comment type="subcellular location">
    <subcellularLocation>
        <location evidence="1 7">Cell membrane</location>
        <topology evidence="1 7">Multi-pass membrane protein</topology>
    </subcellularLocation>
</comment>
<dbReference type="RefSeq" id="WP_024540279.1">
    <property type="nucleotide sequence ID" value="NZ_JBQKLO010000016.1"/>
</dbReference>
<dbReference type="InterPro" id="IPR035906">
    <property type="entry name" value="MetI-like_sf"/>
</dbReference>
<dbReference type="GO" id="GO:0005886">
    <property type="term" value="C:plasma membrane"/>
    <property type="evidence" value="ECO:0007669"/>
    <property type="project" value="UniProtKB-SubCell"/>
</dbReference>
<sequence>MLKYLARRCALFALALFVVSVVVFLALRVLPGDLATIMAGLNSPPERVAALRAELGLDRPLVAQYGAWIAGLAHGDFGTTMLTGQPVASVVGARAQITFPLIVLGLLIALVLGVPLGCASVMAKSARARGLYQAVAIVGGAVPALWAGLVLILLFGRGTGLLPILPASGFPQDGWSSPGRAFAALVLPAVTVGVIVGASIMRYTRSALQSVASTGAIEMAMACGMTRRRALTHVGLRLAMPQLVSVVGLTFAEMITGVMVIENLFALPGIGSGLVDDLTHRDLIAVQSELFMLAAFFLVIGLLVDLTHRALDPRLGQDDE</sequence>
<feature type="transmembrane region" description="Helical" evidence="7">
    <location>
        <begin position="131"/>
        <end position="155"/>
    </location>
</feature>
<dbReference type="STRING" id="35760.BCHO_0523"/>
<comment type="similarity">
    <text evidence="7">Belongs to the binding-protein-dependent transport system permease family.</text>
</comment>
<keyword evidence="3" id="KW-1003">Cell membrane</keyword>
<feature type="transmembrane region" description="Helical" evidence="7">
    <location>
        <begin position="243"/>
        <end position="264"/>
    </location>
</feature>
<evidence type="ECO:0000313" key="9">
    <source>
        <dbReference type="EMBL" id="KFI58476.1"/>
    </source>
</evidence>
<reference evidence="9 10" key="1">
    <citation type="submission" date="2014-03" db="EMBL/GenBank/DDBJ databases">
        <title>Genomics of Bifidobacteria.</title>
        <authorList>
            <person name="Ventura M."/>
            <person name="Milani C."/>
            <person name="Lugli G.A."/>
        </authorList>
    </citation>
    <scope>NUCLEOTIDE SEQUENCE [LARGE SCALE GENOMIC DNA]</scope>
    <source>
        <strain evidence="9 10">LMG 10510</strain>
    </source>
</reference>
<dbReference type="EMBL" id="JGYU01000001">
    <property type="protein sequence ID" value="KFI58476.1"/>
    <property type="molecule type" value="Genomic_DNA"/>
</dbReference>
<organism evidence="9 10">
    <name type="scientific">Bifidobacterium choerinum</name>
    <dbReference type="NCBI Taxonomy" id="35760"/>
    <lineage>
        <taxon>Bacteria</taxon>
        <taxon>Bacillati</taxon>
        <taxon>Actinomycetota</taxon>
        <taxon>Actinomycetes</taxon>
        <taxon>Bifidobacteriales</taxon>
        <taxon>Bifidobacteriaceae</taxon>
        <taxon>Bifidobacterium</taxon>
    </lineage>
</organism>
<dbReference type="Proteomes" id="UP000028995">
    <property type="component" value="Unassembled WGS sequence"/>
</dbReference>
<evidence type="ECO:0000256" key="3">
    <source>
        <dbReference type="ARBA" id="ARBA00022475"/>
    </source>
</evidence>
<protein>
    <submittedName>
        <fullName evidence="9">Peptide ABC transporter permease</fullName>
    </submittedName>
</protein>
<dbReference type="InterPro" id="IPR000515">
    <property type="entry name" value="MetI-like"/>
</dbReference>
<evidence type="ECO:0000313" key="10">
    <source>
        <dbReference type="Proteomes" id="UP000028995"/>
    </source>
</evidence>
<dbReference type="SUPFAM" id="SSF161098">
    <property type="entry name" value="MetI-like"/>
    <property type="match status" value="1"/>
</dbReference>
<evidence type="ECO:0000256" key="5">
    <source>
        <dbReference type="ARBA" id="ARBA00022989"/>
    </source>
</evidence>
<dbReference type="GO" id="GO:0055085">
    <property type="term" value="P:transmembrane transport"/>
    <property type="evidence" value="ECO:0007669"/>
    <property type="project" value="InterPro"/>
</dbReference>
<comment type="caution">
    <text evidence="9">The sequence shown here is derived from an EMBL/GenBank/DDBJ whole genome shotgun (WGS) entry which is preliminary data.</text>
</comment>
<dbReference type="Pfam" id="PF19300">
    <property type="entry name" value="BPD_transp_1_N"/>
    <property type="match status" value="1"/>
</dbReference>
<evidence type="ECO:0000256" key="6">
    <source>
        <dbReference type="ARBA" id="ARBA00023136"/>
    </source>
</evidence>
<dbReference type="Gene3D" id="1.10.3720.10">
    <property type="entry name" value="MetI-like"/>
    <property type="match status" value="1"/>
</dbReference>
<dbReference type="PROSITE" id="PS50928">
    <property type="entry name" value="ABC_TM1"/>
    <property type="match status" value="1"/>
</dbReference>
<dbReference type="AlphaFoldDB" id="A0A087AI76"/>
<dbReference type="PANTHER" id="PTHR43163">
    <property type="entry name" value="DIPEPTIDE TRANSPORT SYSTEM PERMEASE PROTEIN DPPB-RELATED"/>
    <property type="match status" value="1"/>
</dbReference>
<proteinExistence type="inferred from homology"/>
<keyword evidence="2 7" id="KW-0813">Transport</keyword>
<dbReference type="CDD" id="cd06261">
    <property type="entry name" value="TM_PBP2"/>
    <property type="match status" value="1"/>
</dbReference>
<keyword evidence="4 7" id="KW-0812">Transmembrane</keyword>
<dbReference type="eggNOG" id="COG0601">
    <property type="taxonomic scope" value="Bacteria"/>
</dbReference>
<keyword evidence="5 7" id="KW-1133">Transmembrane helix</keyword>
<evidence type="ECO:0000256" key="7">
    <source>
        <dbReference type="RuleBase" id="RU363032"/>
    </source>
</evidence>
<evidence type="ECO:0000256" key="4">
    <source>
        <dbReference type="ARBA" id="ARBA00022692"/>
    </source>
</evidence>
<evidence type="ECO:0000256" key="2">
    <source>
        <dbReference type="ARBA" id="ARBA00022448"/>
    </source>
</evidence>